<reference evidence="2 3" key="1">
    <citation type="journal article" date="2013" name="Genome Biol.">
        <title>The genome sequence of the most widely cultivated cacao type and its use to identify candidate genes regulating pod color.</title>
        <authorList>
            <person name="Motamayor J.C."/>
            <person name="Mockaitis K."/>
            <person name="Schmutz J."/>
            <person name="Haiminen N."/>
            <person name="Iii D.L."/>
            <person name="Cornejo O."/>
            <person name="Findley S.D."/>
            <person name="Zheng P."/>
            <person name="Utro F."/>
            <person name="Royaert S."/>
            <person name="Saski C."/>
            <person name="Jenkins J."/>
            <person name="Podicheti R."/>
            <person name="Zhao M."/>
            <person name="Scheffler B.E."/>
            <person name="Stack J.C."/>
            <person name="Feltus F.A."/>
            <person name="Mustiga G.M."/>
            <person name="Amores F."/>
            <person name="Phillips W."/>
            <person name="Marelli J.P."/>
            <person name="May G.D."/>
            <person name="Shapiro H."/>
            <person name="Ma J."/>
            <person name="Bustamante C.D."/>
            <person name="Schnell R.J."/>
            <person name="Main D."/>
            <person name="Gilbert D."/>
            <person name="Parida L."/>
            <person name="Kuhn D.N."/>
        </authorList>
    </citation>
    <scope>NUCLEOTIDE SEQUENCE [LARGE SCALE GENOMIC DNA]</scope>
    <source>
        <strain evidence="3">cv. Matina 1-6</strain>
    </source>
</reference>
<evidence type="ECO:0000313" key="2">
    <source>
        <dbReference type="EMBL" id="EOY24382.1"/>
    </source>
</evidence>
<keyword evidence="1" id="KW-0472">Membrane</keyword>
<dbReference type="AlphaFoldDB" id="A0A061G5A4"/>
<name>A0A061G5A4_THECC</name>
<evidence type="ECO:0000313" key="3">
    <source>
        <dbReference type="Proteomes" id="UP000026915"/>
    </source>
</evidence>
<evidence type="ECO:0000256" key="1">
    <source>
        <dbReference type="SAM" id="Phobius"/>
    </source>
</evidence>
<keyword evidence="1" id="KW-0812">Transmembrane</keyword>
<dbReference type="EMBL" id="CM001881">
    <property type="protein sequence ID" value="EOY24382.1"/>
    <property type="molecule type" value="Genomic_DNA"/>
</dbReference>
<dbReference type="Gramene" id="EOY24382">
    <property type="protein sequence ID" value="EOY24382"/>
    <property type="gene ID" value="TCM_015998"/>
</dbReference>
<dbReference type="HOGENOM" id="CLU_2445227_0_0_1"/>
<keyword evidence="3" id="KW-1185">Reference proteome</keyword>
<organism evidence="2 3">
    <name type="scientific">Theobroma cacao</name>
    <name type="common">Cacao</name>
    <name type="synonym">Cocoa</name>
    <dbReference type="NCBI Taxonomy" id="3641"/>
    <lineage>
        <taxon>Eukaryota</taxon>
        <taxon>Viridiplantae</taxon>
        <taxon>Streptophyta</taxon>
        <taxon>Embryophyta</taxon>
        <taxon>Tracheophyta</taxon>
        <taxon>Spermatophyta</taxon>
        <taxon>Magnoliopsida</taxon>
        <taxon>eudicotyledons</taxon>
        <taxon>Gunneridae</taxon>
        <taxon>Pentapetalae</taxon>
        <taxon>rosids</taxon>
        <taxon>malvids</taxon>
        <taxon>Malvales</taxon>
        <taxon>Malvaceae</taxon>
        <taxon>Byttnerioideae</taxon>
        <taxon>Theobroma</taxon>
    </lineage>
</organism>
<accession>A0A061G5A4</accession>
<dbReference type="Proteomes" id="UP000026915">
    <property type="component" value="Chromosome 3"/>
</dbReference>
<dbReference type="InParanoid" id="A0A061G5A4"/>
<feature type="transmembrane region" description="Helical" evidence="1">
    <location>
        <begin position="21"/>
        <end position="45"/>
    </location>
</feature>
<proteinExistence type="predicted"/>
<sequence>MSGLASPVGFWGSRFLFCLQLCVVLVCGLEFYSLGLFVVLLPVFLSAGLSLSNCTGSSPPKLEFYVTKVFDHQRPRLWFGILALLLIFNS</sequence>
<gene>
    <name evidence="2" type="ORF">TCM_015998</name>
</gene>
<keyword evidence="1" id="KW-1133">Transmembrane helix</keyword>
<protein>
    <submittedName>
        <fullName evidence="2">Uncharacterized protein</fullName>
    </submittedName>
</protein>